<dbReference type="RefSeq" id="WP_185062464.1">
    <property type="nucleotide sequence ID" value="NZ_BAABJP010000030.1"/>
</dbReference>
<dbReference type="InterPro" id="IPR037171">
    <property type="entry name" value="NagB/RpiA_transferase-like"/>
</dbReference>
<accession>A0ABP9QNL0</accession>
<dbReference type="Gene3D" id="3.40.1080.10">
    <property type="entry name" value="Glutaconate Coenzyme A-transferase"/>
    <property type="match status" value="1"/>
</dbReference>
<dbReference type="SMART" id="SM00882">
    <property type="entry name" value="CoA_trans"/>
    <property type="match status" value="1"/>
</dbReference>
<comment type="caution">
    <text evidence="2">The sequence shown here is derived from an EMBL/GenBank/DDBJ whole genome shotgun (WGS) entry which is preliminary data.</text>
</comment>
<sequence>MASPTTAPSPPSLVRDVAGALSGVRAGAVLMVGGFGLVGAPLTLIEGLLARPEATDLTVISNNLGEPGRGLGRLLLEGRVRKAVGSYFTSNPDVVAAHAAGRLEIDLLPQGTLAEAIRAGGAGIGGFYTRTGWGTALGEGREERVIRGEPHIYQESLRADVALVRARAADELGNLVYAKTARNFNPDMATAADLVIAEVDEVVPAGALDPEEIVTPHLFVDVLVRRTR</sequence>
<proteinExistence type="predicted"/>
<evidence type="ECO:0000256" key="1">
    <source>
        <dbReference type="ARBA" id="ARBA00022679"/>
    </source>
</evidence>
<organism evidence="2 3">
    <name type="scientific">Pseudonocardia eucalypti</name>
    <dbReference type="NCBI Taxonomy" id="648755"/>
    <lineage>
        <taxon>Bacteria</taxon>
        <taxon>Bacillati</taxon>
        <taxon>Actinomycetota</taxon>
        <taxon>Actinomycetes</taxon>
        <taxon>Pseudonocardiales</taxon>
        <taxon>Pseudonocardiaceae</taxon>
        <taxon>Pseudonocardia</taxon>
    </lineage>
</organism>
<dbReference type="PANTHER" id="PTHR13707">
    <property type="entry name" value="KETOACID-COENZYME A TRANSFERASE"/>
    <property type="match status" value="1"/>
</dbReference>
<dbReference type="PANTHER" id="PTHR13707:SF60">
    <property type="entry name" value="ACETATE COA-TRANSFERASE SUBUNIT ALPHA"/>
    <property type="match status" value="1"/>
</dbReference>
<dbReference type="SUPFAM" id="SSF100950">
    <property type="entry name" value="NagB/RpiA/CoA transferase-like"/>
    <property type="match status" value="1"/>
</dbReference>
<dbReference type="EMBL" id="BAABJP010000030">
    <property type="protein sequence ID" value="GAA5164740.1"/>
    <property type="molecule type" value="Genomic_DNA"/>
</dbReference>
<dbReference type="InterPro" id="IPR012792">
    <property type="entry name" value="3-oxoacid_CoA-transf_A"/>
</dbReference>
<dbReference type="Proteomes" id="UP001428817">
    <property type="component" value="Unassembled WGS sequence"/>
</dbReference>
<reference evidence="3" key="1">
    <citation type="journal article" date="2019" name="Int. J. Syst. Evol. Microbiol.">
        <title>The Global Catalogue of Microorganisms (GCM) 10K type strain sequencing project: providing services to taxonomists for standard genome sequencing and annotation.</title>
        <authorList>
            <consortium name="The Broad Institute Genomics Platform"/>
            <consortium name="The Broad Institute Genome Sequencing Center for Infectious Disease"/>
            <person name="Wu L."/>
            <person name="Ma J."/>
        </authorList>
    </citation>
    <scope>NUCLEOTIDE SEQUENCE [LARGE SCALE GENOMIC DNA]</scope>
    <source>
        <strain evidence="3">JCM 18303</strain>
    </source>
</reference>
<dbReference type="Pfam" id="PF01144">
    <property type="entry name" value="CoA_trans"/>
    <property type="match status" value="1"/>
</dbReference>
<evidence type="ECO:0000313" key="2">
    <source>
        <dbReference type="EMBL" id="GAA5164740.1"/>
    </source>
</evidence>
<evidence type="ECO:0000313" key="3">
    <source>
        <dbReference type="Proteomes" id="UP001428817"/>
    </source>
</evidence>
<keyword evidence="1" id="KW-0808">Transferase</keyword>
<gene>
    <name evidence="2" type="ORF">GCM10023321_53750</name>
</gene>
<dbReference type="InterPro" id="IPR004165">
    <property type="entry name" value="CoA_trans_fam_I"/>
</dbReference>
<name>A0ABP9QNL0_9PSEU</name>
<dbReference type="NCBIfam" id="TIGR02429">
    <property type="entry name" value="pcaI_scoA_fam"/>
    <property type="match status" value="1"/>
</dbReference>
<keyword evidence="3" id="KW-1185">Reference proteome</keyword>
<evidence type="ECO:0008006" key="4">
    <source>
        <dbReference type="Google" id="ProtNLM"/>
    </source>
</evidence>
<protein>
    <recommendedName>
        <fullName evidence="4">3-oxoacid CoA-transferase subunit A</fullName>
    </recommendedName>
</protein>